<evidence type="ECO:0000313" key="4">
    <source>
        <dbReference type="Proteomes" id="UP000317209"/>
    </source>
</evidence>
<organism evidence="3 4">
    <name type="scientific">Microbacterium saperdae</name>
    <dbReference type="NCBI Taxonomy" id="69368"/>
    <lineage>
        <taxon>Bacteria</taxon>
        <taxon>Bacillati</taxon>
        <taxon>Actinomycetota</taxon>
        <taxon>Actinomycetes</taxon>
        <taxon>Micrococcales</taxon>
        <taxon>Microbacteriaceae</taxon>
        <taxon>Microbacterium</taxon>
    </lineage>
</organism>
<evidence type="ECO:0000313" key="3">
    <source>
        <dbReference type="EMBL" id="TQL84587.1"/>
    </source>
</evidence>
<keyword evidence="2" id="KW-0472">Membrane</keyword>
<keyword evidence="2" id="KW-1133">Transmembrane helix</keyword>
<keyword evidence="2" id="KW-0812">Transmembrane</keyword>
<proteinExistence type="predicted"/>
<dbReference type="OrthoDB" id="5058212at2"/>
<evidence type="ECO:0000256" key="2">
    <source>
        <dbReference type="SAM" id="Phobius"/>
    </source>
</evidence>
<sequence>MTIPIPPAPPTPATPVSEPAKPVSWWRSNRLALVALAVLAPATVAGIGWHEWFQYYGYGARPFAPVTVDEDESAELAGATWGPVRGGELDDLTGLDVPAGATVIAVGVPVDPDAKGVGCMDPVLVDQQTGREWKSARSQIGLLSHPDEPEICVSDTAAPYELILPFVVPDDVEGPFWVDIAPYKAGGSFVRFSLER</sequence>
<keyword evidence="4" id="KW-1185">Reference proteome</keyword>
<reference evidence="3 4" key="1">
    <citation type="submission" date="2019-06" db="EMBL/GenBank/DDBJ databases">
        <title>Sequencing the genomes of 1000 actinobacteria strains.</title>
        <authorList>
            <person name="Klenk H.-P."/>
        </authorList>
    </citation>
    <scope>NUCLEOTIDE SEQUENCE [LARGE SCALE GENOMIC DNA]</scope>
    <source>
        <strain evidence="3 4">DSM 20169</strain>
    </source>
</reference>
<name>A0A543BIB0_9MICO</name>
<gene>
    <name evidence="3" type="ORF">FB560_0174</name>
</gene>
<evidence type="ECO:0000256" key="1">
    <source>
        <dbReference type="SAM" id="MobiDB-lite"/>
    </source>
</evidence>
<comment type="caution">
    <text evidence="3">The sequence shown here is derived from an EMBL/GenBank/DDBJ whole genome shotgun (WGS) entry which is preliminary data.</text>
</comment>
<dbReference type="AlphaFoldDB" id="A0A543BIB0"/>
<dbReference type="EMBL" id="VFOX01000001">
    <property type="protein sequence ID" value="TQL84587.1"/>
    <property type="molecule type" value="Genomic_DNA"/>
</dbReference>
<protein>
    <submittedName>
        <fullName evidence="3">Uncharacterized protein</fullName>
    </submittedName>
</protein>
<dbReference type="Proteomes" id="UP000317209">
    <property type="component" value="Unassembled WGS sequence"/>
</dbReference>
<feature type="compositionally biased region" description="Pro residues" evidence="1">
    <location>
        <begin position="1"/>
        <end position="13"/>
    </location>
</feature>
<dbReference type="RefSeq" id="WP_141870635.1">
    <property type="nucleotide sequence ID" value="NZ_VFOX01000001.1"/>
</dbReference>
<feature type="transmembrane region" description="Helical" evidence="2">
    <location>
        <begin position="31"/>
        <end position="49"/>
    </location>
</feature>
<feature type="region of interest" description="Disordered" evidence="1">
    <location>
        <begin position="1"/>
        <end position="20"/>
    </location>
</feature>
<accession>A0A543BIB0</accession>